<dbReference type="OMA" id="PCARIMG"/>
<evidence type="ECO:0000313" key="3">
    <source>
        <dbReference type="Proteomes" id="UP000001593"/>
    </source>
</evidence>
<evidence type="ECO:0000256" key="1">
    <source>
        <dbReference type="SAM" id="SignalP"/>
    </source>
</evidence>
<dbReference type="Pfam" id="PF09056">
    <property type="entry name" value="Phospholip_A2_3"/>
    <property type="match status" value="1"/>
</dbReference>
<evidence type="ECO:0008006" key="4">
    <source>
        <dbReference type="Google" id="ProtNLM"/>
    </source>
</evidence>
<dbReference type="HOGENOM" id="CLU_125648_0_0_1"/>
<dbReference type="InParanoid" id="A7RMI9"/>
<dbReference type="OrthoDB" id="10043382at2759"/>
<dbReference type="GO" id="GO:0006644">
    <property type="term" value="P:phospholipid metabolic process"/>
    <property type="evidence" value="ECO:0007669"/>
    <property type="project" value="InterPro"/>
</dbReference>
<dbReference type="InterPro" id="IPR015141">
    <property type="entry name" value="PLipase_A2_prok/fun"/>
</dbReference>
<feature type="signal peptide" evidence="1">
    <location>
        <begin position="1"/>
        <end position="22"/>
    </location>
</feature>
<keyword evidence="1" id="KW-0732">Signal</keyword>
<dbReference type="KEGG" id="nve:5519512"/>
<gene>
    <name evidence="2" type="ORF">NEMVEDRAFT_v1g199300</name>
</gene>
<dbReference type="EMBL" id="DS469520">
    <property type="protein sequence ID" value="EDO47277.1"/>
    <property type="molecule type" value="Genomic_DNA"/>
</dbReference>
<feature type="chain" id="PRO_5002711387" description="Conodipine-M alpha chain" evidence="1">
    <location>
        <begin position="23"/>
        <end position="150"/>
    </location>
</feature>
<dbReference type="GO" id="GO:0004623">
    <property type="term" value="F:phospholipase A2 activity"/>
    <property type="evidence" value="ECO:0007669"/>
    <property type="project" value="InterPro"/>
</dbReference>
<dbReference type="PhylomeDB" id="A7RMI9"/>
<dbReference type="AlphaFoldDB" id="A7RMI9"/>
<reference evidence="2 3" key="1">
    <citation type="journal article" date="2007" name="Science">
        <title>Sea anemone genome reveals ancestral eumetazoan gene repertoire and genomic organization.</title>
        <authorList>
            <person name="Putnam N.H."/>
            <person name="Srivastava M."/>
            <person name="Hellsten U."/>
            <person name="Dirks B."/>
            <person name="Chapman J."/>
            <person name="Salamov A."/>
            <person name="Terry A."/>
            <person name="Shapiro H."/>
            <person name="Lindquist E."/>
            <person name="Kapitonov V.V."/>
            <person name="Jurka J."/>
            <person name="Genikhovich G."/>
            <person name="Grigoriev I.V."/>
            <person name="Lucas S.M."/>
            <person name="Steele R.E."/>
            <person name="Finnerty J.R."/>
            <person name="Technau U."/>
            <person name="Martindale M.Q."/>
            <person name="Rokhsar D.S."/>
        </authorList>
    </citation>
    <scope>NUCLEOTIDE SEQUENCE [LARGE SCALE GENOMIC DNA]</scope>
    <source>
        <strain evidence="3">CH2 X CH6</strain>
    </source>
</reference>
<dbReference type="PANTHER" id="PTHR37687">
    <property type="entry name" value="AGAP006772-PA"/>
    <property type="match status" value="1"/>
</dbReference>
<dbReference type="Gene3D" id="1.20.90.10">
    <property type="entry name" value="Phospholipase A2 domain"/>
    <property type="match status" value="1"/>
</dbReference>
<sequence length="150" mass="16770">MATFSLLLVLVVLPAAIPTSVSVDEVTSCPVDKYINGCSVPGDLPFFYKKTFTPACRMHDVCYRCFNVYDWKKDSCDAVFKANMYSLCKEKYGPSSVFRVRICRRAADGYHLAVAKLGGSHWDKYKDSKFAWCNMPCAVKIGDPANTLNP</sequence>
<accession>A7RMI9</accession>
<dbReference type="PANTHER" id="PTHR37687:SF1">
    <property type="entry name" value="AGAP006772-PA"/>
    <property type="match status" value="1"/>
</dbReference>
<dbReference type="GO" id="GO:0050482">
    <property type="term" value="P:arachidonate secretion"/>
    <property type="evidence" value="ECO:0007669"/>
    <property type="project" value="InterPro"/>
</dbReference>
<protein>
    <recommendedName>
        <fullName evidence="4">Conodipine-M alpha chain</fullName>
    </recommendedName>
</protein>
<name>A7RMI9_NEMVE</name>
<proteinExistence type="predicted"/>
<evidence type="ECO:0000313" key="2">
    <source>
        <dbReference type="EMBL" id="EDO47277.1"/>
    </source>
</evidence>
<dbReference type="InterPro" id="IPR036444">
    <property type="entry name" value="PLipase_A2_dom_sf"/>
</dbReference>
<keyword evidence="3" id="KW-1185">Reference proteome</keyword>
<dbReference type="Proteomes" id="UP000001593">
    <property type="component" value="Unassembled WGS sequence"/>
</dbReference>
<dbReference type="InterPro" id="IPR038875">
    <property type="entry name" value="PLA2_conodipine-like"/>
</dbReference>
<organism evidence="2 3">
    <name type="scientific">Nematostella vectensis</name>
    <name type="common">Starlet sea anemone</name>
    <dbReference type="NCBI Taxonomy" id="45351"/>
    <lineage>
        <taxon>Eukaryota</taxon>
        <taxon>Metazoa</taxon>
        <taxon>Cnidaria</taxon>
        <taxon>Anthozoa</taxon>
        <taxon>Hexacorallia</taxon>
        <taxon>Actiniaria</taxon>
        <taxon>Edwardsiidae</taxon>
        <taxon>Nematostella</taxon>
    </lineage>
</organism>
<dbReference type="SUPFAM" id="SSF48619">
    <property type="entry name" value="Phospholipase A2, PLA2"/>
    <property type="match status" value="1"/>
</dbReference>